<dbReference type="STRING" id="1186196.SAMN04489841_2858"/>
<dbReference type="Proteomes" id="UP000199114">
    <property type="component" value="Unassembled WGS sequence"/>
</dbReference>
<evidence type="ECO:0000256" key="2">
    <source>
        <dbReference type="SAM" id="Phobius"/>
    </source>
</evidence>
<dbReference type="RefSeq" id="WP_090618368.1">
    <property type="nucleotide sequence ID" value="NZ_FOFD01000003.1"/>
</dbReference>
<evidence type="ECO:0000313" key="3">
    <source>
        <dbReference type="EMBL" id="SEQ96143.1"/>
    </source>
</evidence>
<keyword evidence="2" id="KW-1133">Transmembrane helix</keyword>
<gene>
    <name evidence="3" type="ORF">SAMN04489841_2858</name>
</gene>
<dbReference type="EMBL" id="FOFD01000003">
    <property type="protein sequence ID" value="SEQ96143.1"/>
    <property type="molecule type" value="Genomic_DNA"/>
</dbReference>
<reference evidence="4" key="1">
    <citation type="submission" date="2016-10" db="EMBL/GenBank/DDBJ databases">
        <authorList>
            <person name="Varghese N."/>
            <person name="Submissions S."/>
        </authorList>
    </citation>
    <scope>NUCLEOTIDE SEQUENCE [LARGE SCALE GENOMIC DNA]</scope>
    <source>
        <strain evidence="4">DSM 25055</strain>
    </source>
</reference>
<proteinExistence type="predicted"/>
<evidence type="ECO:0000256" key="1">
    <source>
        <dbReference type="SAM" id="MobiDB-lite"/>
    </source>
</evidence>
<evidence type="ECO:0008006" key="5">
    <source>
        <dbReference type="Google" id="ProtNLM"/>
    </source>
</evidence>
<dbReference type="InterPro" id="IPR047792">
    <property type="entry name" value="Hvo_1808-like"/>
</dbReference>
<feature type="transmembrane region" description="Helical" evidence="2">
    <location>
        <begin position="530"/>
        <end position="550"/>
    </location>
</feature>
<sequence length="553" mass="59432">MRSTRTRSSVALLAVLLTVTVVTGGLTGPVVATAAANSGDSQPLPTDPASALAATDASSATQADRPANPTTEDTVGYVAGYWYDDELAVDDRPSPVVDEDELDPIVYRAMARVERIRNVTFDERVDVTVVSRAEYRETNGDRFANLTSGDRLEQNVAYEALFVVDRNTAAADATETLYGDAVAGYYDPGTDQIVLVSENADSLEVNKRTLAHELVHALQDQRFDLSSLGGATQDEELAVNGLVEGDASLVEREYESRCRDEWRCLGPADEPTNQATEINWGLYFTVYHPYSDGPDYVEQLRERAEGWSAVNAAYDDPPSTTSAVIRPSSEREPADVSVPDRSSEDWDQLRVDGEVANDTVGEAGMVAMFAADGRDRSRPAVIEADELFEDSPGSYDYDHPVTNGWAGDELVVYTTDGAGNESEPTAAAGRAGYVWRTEWQSGGDATAFADGYLQLLESHDAESVDGRRDTYVIDDGGYAGAYYLERNETTITIVRAPSVDALSNVEAGAAPEGDDTLSIGDDETDLVPGFGPLIAIAALAVLGTGLRIVVDRG</sequence>
<dbReference type="NCBIfam" id="NF038145">
    <property type="entry name" value="Hvo_1808_fam"/>
    <property type="match status" value="1"/>
</dbReference>
<feature type="region of interest" description="Disordered" evidence="1">
    <location>
        <begin position="312"/>
        <end position="345"/>
    </location>
</feature>
<name>A0A1H9KB73_9EURY</name>
<keyword evidence="4" id="KW-1185">Reference proteome</keyword>
<dbReference type="AlphaFoldDB" id="A0A1H9KB73"/>
<protein>
    <recommendedName>
        <fullName evidence="5">PGF-CTERM protein</fullName>
    </recommendedName>
</protein>
<keyword evidence="2" id="KW-0812">Transmembrane</keyword>
<dbReference type="OrthoDB" id="85977at2157"/>
<accession>A0A1H9KB73</accession>
<feature type="compositionally biased region" description="Low complexity" evidence="1">
    <location>
        <begin position="43"/>
        <end position="64"/>
    </location>
</feature>
<organism evidence="3 4">
    <name type="scientific">Natrinema salaciae</name>
    <dbReference type="NCBI Taxonomy" id="1186196"/>
    <lineage>
        <taxon>Archaea</taxon>
        <taxon>Methanobacteriati</taxon>
        <taxon>Methanobacteriota</taxon>
        <taxon>Stenosarchaea group</taxon>
        <taxon>Halobacteria</taxon>
        <taxon>Halobacteriales</taxon>
        <taxon>Natrialbaceae</taxon>
        <taxon>Natrinema</taxon>
    </lineage>
</organism>
<evidence type="ECO:0000313" key="4">
    <source>
        <dbReference type="Proteomes" id="UP000199114"/>
    </source>
</evidence>
<feature type="region of interest" description="Disordered" evidence="1">
    <location>
        <begin position="36"/>
        <end position="73"/>
    </location>
</feature>
<keyword evidence="2" id="KW-0472">Membrane</keyword>